<feature type="chain" id="PRO_5012711890" description="DUF4136 domain-containing protein" evidence="1">
    <location>
        <begin position="19"/>
        <end position="193"/>
    </location>
</feature>
<keyword evidence="1" id="KW-0732">Signal</keyword>
<comment type="caution">
    <text evidence="2">The sequence shown here is derived from an EMBL/GenBank/DDBJ whole genome shotgun (WGS) entry which is preliminary data.</text>
</comment>
<feature type="signal peptide" evidence="1">
    <location>
        <begin position="1"/>
        <end position="18"/>
    </location>
</feature>
<evidence type="ECO:0000313" key="3">
    <source>
        <dbReference type="Proteomes" id="UP000196368"/>
    </source>
</evidence>
<dbReference type="EMBL" id="NFJD01000001">
    <property type="protein sequence ID" value="OUO57383.1"/>
    <property type="molecule type" value="Genomic_DNA"/>
</dbReference>
<evidence type="ECO:0000313" key="2">
    <source>
        <dbReference type="EMBL" id="OUO57383.1"/>
    </source>
</evidence>
<dbReference type="AlphaFoldDB" id="A0A1Y4DE32"/>
<gene>
    <name evidence="2" type="ORF">B5F75_01010</name>
</gene>
<organism evidence="2 3">
    <name type="scientific">Candidatus Avelusimicrobium gallicola</name>
    <dbReference type="NCBI Taxonomy" id="2562704"/>
    <lineage>
        <taxon>Bacteria</taxon>
        <taxon>Pseudomonadati</taxon>
        <taxon>Elusimicrobiota</taxon>
        <taxon>Elusimicrobia</taxon>
        <taxon>Elusimicrobiales</taxon>
        <taxon>Elusimicrobiaceae</taxon>
        <taxon>Candidatus Avelusimicrobium</taxon>
    </lineage>
</organism>
<proteinExistence type="predicted"/>
<accession>A0A1Y4DE32</accession>
<evidence type="ECO:0000256" key="1">
    <source>
        <dbReference type="SAM" id="SignalP"/>
    </source>
</evidence>
<dbReference type="RefSeq" id="WP_087286588.1">
    <property type="nucleotide sequence ID" value="NZ_NFJD01000001.1"/>
</dbReference>
<reference evidence="3" key="1">
    <citation type="submission" date="2017-04" db="EMBL/GenBank/DDBJ databases">
        <title>Function of individual gut microbiota members based on whole genome sequencing of pure cultures obtained from chicken caecum.</title>
        <authorList>
            <person name="Medvecky M."/>
            <person name="Cejkova D."/>
            <person name="Polansky O."/>
            <person name="Karasova D."/>
            <person name="Kubasova T."/>
            <person name="Cizek A."/>
            <person name="Rychlik I."/>
        </authorList>
    </citation>
    <scope>NUCLEOTIDE SEQUENCE [LARGE SCALE GENOMIC DNA]</scope>
    <source>
        <strain evidence="3">An273</strain>
    </source>
</reference>
<name>A0A1Y4DE32_9BACT</name>
<dbReference type="PROSITE" id="PS51257">
    <property type="entry name" value="PROKAR_LIPOPROTEIN"/>
    <property type="match status" value="1"/>
</dbReference>
<dbReference type="OrthoDB" id="9799667at2"/>
<protein>
    <recommendedName>
        <fullName evidence="4">DUF4136 domain-containing protein</fullName>
    </recommendedName>
</protein>
<dbReference type="Proteomes" id="UP000196368">
    <property type="component" value="Unassembled WGS sequence"/>
</dbReference>
<keyword evidence="3" id="KW-1185">Reference proteome</keyword>
<sequence>MKKFLSVLCAAAALAACASEGAVYKPQAQIMPQHIKKIAVRQILNKTEVFALEDKFYNELYDEFLRDGSYQIVSENNGAEGVVVTTISRYLNVPIQYDSQLIPTVYRMDIWLDVVFMDKTTNAPVWREPAFLGTQIYAASTLPGGMTEVQARDVVFEKLSKDIVKRTVEGFGSVMSENKKKVMNNPEYTTITQ</sequence>
<evidence type="ECO:0008006" key="4">
    <source>
        <dbReference type="Google" id="ProtNLM"/>
    </source>
</evidence>